<dbReference type="SMART" id="SM00361">
    <property type="entry name" value="RRM_1"/>
    <property type="match status" value="1"/>
</dbReference>
<feature type="domain" description="C3H1-type" evidence="17">
    <location>
        <begin position="151"/>
        <end position="178"/>
    </location>
</feature>
<dbReference type="Gene3D" id="3.30.70.330">
    <property type="match status" value="1"/>
</dbReference>
<comment type="similarity">
    <text evidence="2">Belongs to the SINA (Seven in absentia) family.</text>
</comment>
<feature type="zinc finger region" description="C3H1-type" evidence="13">
    <location>
        <begin position="151"/>
        <end position="178"/>
    </location>
</feature>
<dbReference type="Gene3D" id="3.30.40.10">
    <property type="entry name" value="Zinc/RING finger domain, C3HC4 (zinc finger)"/>
    <property type="match status" value="1"/>
</dbReference>
<dbReference type="SUPFAM" id="SSF54928">
    <property type="entry name" value="RNA-binding domain, RBD"/>
    <property type="match status" value="1"/>
</dbReference>
<keyword evidence="8 13" id="KW-0862">Zinc</keyword>
<evidence type="ECO:0000256" key="3">
    <source>
        <dbReference type="ARBA" id="ARBA00010269"/>
    </source>
</evidence>
<keyword evidence="10" id="KW-0508">mRNA splicing</keyword>
<dbReference type="Gene3D" id="2.60.210.10">
    <property type="entry name" value="Apoptosis, Tumor Necrosis Factor Receptor Associated Protein 2, Chain A"/>
    <property type="match status" value="1"/>
</dbReference>
<dbReference type="InterPro" id="IPR003954">
    <property type="entry name" value="RRM_euk-type"/>
</dbReference>
<keyword evidence="5 13" id="KW-0479">Metal-binding</keyword>
<evidence type="ECO:0000256" key="6">
    <source>
        <dbReference type="ARBA" id="ARBA00022737"/>
    </source>
</evidence>
<feature type="domain" description="RRM" evidence="16">
    <location>
        <begin position="44"/>
        <end position="149"/>
    </location>
</feature>
<dbReference type="InterPro" id="IPR008974">
    <property type="entry name" value="TRAF-like"/>
</dbReference>
<dbReference type="PROSITE" id="PS50103">
    <property type="entry name" value="ZF_C3H1"/>
    <property type="match status" value="2"/>
</dbReference>
<feature type="zinc finger region" description="C3H1-type" evidence="13">
    <location>
        <begin position="12"/>
        <end position="40"/>
    </location>
</feature>
<evidence type="ECO:0000259" key="17">
    <source>
        <dbReference type="PROSITE" id="PS50103"/>
    </source>
</evidence>
<dbReference type="InterPro" id="IPR018121">
    <property type="entry name" value="7-in-absentia-prot_TRAF-dom"/>
</dbReference>
<feature type="domain" description="RING-type" evidence="15">
    <location>
        <begin position="298"/>
        <end position="333"/>
    </location>
</feature>
<dbReference type="GO" id="GO:0008270">
    <property type="term" value="F:zinc ion binding"/>
    <property type="evidence" value="ECO:0007669"/>
    <property type="project" value="UniProtKB-KW"/>
</dbReference>
<dbReference type="InterPro" id="IPR001841">
    <property type="entry name" value="Znf_RING"/>
</dbReference>
<dbReference type="GO" id="GO:0000398">
    <property type="term" value="P:mRNA splicing, via spliceosome"/>
    <property type="evidence" value="ECO:0007669"/>
    <property type="project" value="InterPro"/>
</dbReference>
<evidence type="ECO:0008006" key="19">
    <source>
        <dbReference type="Google" id="ProtNLM"/>
    </source>
</evidence>
<dbReference type="PANTHER" id="PTHR12620">
    <property type="entry name" value="U2 SNRNP AUXILIARY FACTOR, SMALL SUBUNIT"/>
    <property type="match status" value="1"/>
</dbReference>
<dbReference type="InterPro" id="IPR009145">
    <property type="entry name" value="U2AF_small"/>
</dbReference>
<dbReference type="SUPFAM" id="SSF57850">
    <property type="entry name" value="RING/U-box"/>
    <property type="match status" value="1"/>
</dbReference>
<evidence type="ECO:0000259" key="15">
    <source>
        <dbReference type="PROSITE" id="PS50089"/>
    </source>
</evidence>
<evidence type="ECO:0000256" key="7">
    <source>
        <dbReference type="ARBA" id="ARBA00022771"/>
    </source>
</evidence>
<feature type="compositionally biased region" description="Basic and acidic residues" evidence="14">
    <location>
        <begin position="222"/>
        <end position="244"/>
    </location>
</feature>
<dbReference type="SUPFAM" id="SSF49599">
    <property type="entry name" value="TRAF domain-like"/>
    <property type="match status" value="1"/>
</dbReference>
<feature type="domain" description="C3H1-type" evidence="17">
    <location>
        <begin position="12"/>
        <end position="40"/>
    </location>
</feature>
<reference evidence="18" key="1">
    <citation type="submission" date="2020-11" db="EMBL/GenBank/DDBJ databases">
        <authorList>
            <person name="Tran Van P."/>
        </authorList>
    </citation>
    <scope>NUCLEOTIDE SEQUENCE</scope>
</reference>
<gene>
    <name evidence="18" type="ORF">TBIB3V08_LOCUS6560</name>
</gene>
<dbReference type="InterPro" id="IPR000571">
    <property type="entry name" value="Znf_CCCH"/>
</dbReference>
<dbReference type="PRINTS" id="PR01848">
    <property type="entry name" value="U2AUXFACTOR"/>
</dbReference>
<dbReference type="Pfam" id="PF00076">
    <property type="entry name" value="RRM_1"/>
    <property type="match status" value="1"/>
</dbReference>
<evidence type="ECO:0000256" key="8">
    <source>
        <dbReference type="ARBA" id="ARBA00022833"/>
    </source>
</evidence>
<dbReference type="AlphaFoldDB" id="A0A7R9I3I1"/>
<dbReference type="Pfam" id="PF21362">
    <property type="entry name" value="Sina_RING"/>
    <property type="match status" value="1"/>
</dbReference>
<feature type="region of interest" description="Disordered" evidence="14">
    <location>
        <begin position="191"/>
        <end position="247"/>
    </location>
</feature>
<dbReference type="InterPro" id="IPR013083">
    <property type="entry name" value="Znf_RING/FYVE/PHD"/>
</dbReference>
<dbReference type="InterPro" id="IPR012677">
    <property type="entry name" value="Nucleotide-bd_a/b_plait_sf"/>
</dbReference>
<dbReference type="GO" id="GO:0006511">
    <property type="term" value="P:ubiquitin-dependent protein catabolic process"/>
    <property type="evidence" value="ECO:0007669"/>
    <property type="project" value="InterPro"/>
</dbReference>
<keyword evidence="9 12" id="KW-0694">RNA-binding</keyword>
<keyword evidence="6" id="KW-0677">Repeat</keyword>
<organism evidence="18">
    <name type="scientific">Timema bartmani</name>
    <dbReference type="NCBI Taxonomy" id="61472"/>
    <lineage>
        <taxon>Eukaryota</taxon>
        <taxon>Metazoa</taxon>
        <taxon>Ecdysozoa</taxon>
        <taxon>Arthropoda</taxon>
        <taxon>Hexapoda</taxon>
        <taxon>Insecta</taxon>
        <taxon>Pterygota</taxon>
        <taxon>Neoptera</taxon>
        <taxon>Polyneoptera</taxon>
        <taxon>Phasmatodea</taxon>
        <taxon>Timematodea</taxon>
        <taxon>Timematoidea</taxon>
        <taxon>Timematidae</taxon>
        <taxon>Timema</taxon>
    </lineage>
</organism>
<name>A0A7R9I3I1_9NEOP</name>
<evidence type="ECO:0000256" key="14">
    <source>
        <dbReference type="SAM" id="MobiDB-lite"/>
    </source>
</evidence>
<dbReference type="Pfam" id="PF00642">
    <property type="entry name" value="zf-CCCH"/>
    <property type="match status" value="2"/>
</dbReference>
<evidence type="ECO:0000256" key="13">
    <source>
        <dbReference type="PROSITE-ProRule" id="PRU00723"/>
    </source>
</evidence>
<dbReference type="InterPro" id="IPR035979">
    <property type="entry name" value="RBD_domain_sf"/>
</dbReference>
<evidence type="ECO:0000313" key="18">
    <source>
        <dbReference type="EMBL" id="CAD7444175.1"/>
    </source>
</evidence>
<evidence type="ECO:0000256" key="11">
    <source>
        <dbReference type="ARBA" id="ARBA00023242"/>
    </source>
</evidence>
<evidence type="ECO:0000256" key="1">
    <source>
        <dbReference type="ARBA" id="ARBA00004123"/>
    </source>
</evidence>
<evidence type="ECO:0000256" key="9">
    <source>
        <dbReference type="ARBA" id="ARBA00022884"/>
    </source>
</evidence>
<dbReference type="Pfam" id="PF03145">
    <property type="entry name" value="Sina_TRAF"/>
    <property type="match status" value="1"/>
</dbReference>
<dbReference type="FunFam" id="3.30.70.330:FF:000055">
    <property type="entry name" value="Splicing factor U2AF 35 kDa subunit"/>
    <property type="match status" value="1"/>
</dbReference>
<dbReference type="InterPro" id="IPR000504">
    <property type="entry name" value="RRM_dom"/>
</dbReference>
<accession>A0A7R9I3I1</accession>
<proteinExistence type="inferred from homology"/>
<feature type="compositionally biased region" description="Basic and acidic residues" evidence="14">
    <location>
        <begin position="202"/>
        <end position="212"/>
    </location>
</feature>
<dbReference type="GO" id="GO:0089701">
    <property type="term" value="C:U2AF complex"/>
    <property type="evidence" value="ECO:0007669"/>
    <property type="project" value="InterPro"/>
</dbReference>
<dbReference type="GO" id="GO:0005737">
    <property type="term" value="C:cytoplasm"/>
    <property type="evidence" value="ECO:0007669"/>
    <property type="project" value="InterPro"/>
</dbReference>
<keyword evidence="4" id="KW-0507">mRNA processing</keyword>
<dbReference type="SMART" id="SM00356">
    <property type="entry name" value="ZnF_C3H1"/>
    <property type="match status" value="2"/>
</dbReference>
<evidence type="ECO:0000256" key="2">
    <source>
        <dbReference type="ARBA" id="ARBA00009119"/>
    </source>
</evidence>
<sequence>MAEYLASIFGTEKDKVNCSFYFKIGACRHGDRCSRIHNKPTFSQTVLLQNLYVNPQNSAKSADGSHLVANVSDEEMQEHYDNFFEDVFVECEDKYGEIEEMNVCDNLGDHLVGNVYIKFRREEDAEKAVSDLNNRWFGGRPVYAELSPVTDFREACCRQYEMGECTRSGFCNFMHLKPISRELRRYLYSRRRRGRRTRSRSRSRDRDGDRIAGYRRSRSRSPRRDRDRDRRSRGGGSKGDRHDIGGVVVPPRTRCLVQSPASLAPRGGLGRFPQEDLTFLMAVNDLSGLIDVLSLLECPVCLETMRPPIYICANGHNICYKCKQGIEICPECRADFSNIRNLLVEQMSSKSFECKARETFSEEFAKCDWSGKYSDLFQHVKDTHSPQALDGEKWSFRCTLCIPSQPKRCFIIKAHSELFWLLTSIGPNRNYKVAVQYIGPVENAKKYKYEVSFSSNSGWKLNFENYTHSLAEDLKNIIQSNLGFDINEEKIKEILFDNKFEFDLKIRKSKDV</sequence>
<evidence type="ECO:0000256" key="10">
    <source>
        <dbReference type="ARBA" id="ARBA00023187"/>
    </source>
</evidence>
<comment type="subcellular location">
    <subcellularLocation>
        <location evidence="1">Nucleus</location>
    </subcellularLocation>
</comment>
<dbReference type="EMBL" id="OD566532">
    <property type="protein sequence ID" value="CAD7444175.1"/>
    <property type="molecule type" value="Genomic_DNA"/>
</dbReference>
<dbReference type="InterPro" id="IPR049548">
    <property type="entry name" value="Sina-like_RING"/>
</dbReference>
<evidence type="ECO:0000256" key="4">
    <source>
        <dbReference type="ARBA" id="ARBA00022664"/>
    </source>
</evidence>
<dbReference type="GO" id="GO:0003723">
    <property type="term" value="F:RNA binding"/>
    <property type="evidence" value="ECO:0007669"/>
    <property type="project" value="UniProtKB-UniRule"/>
</dbReference>
<protein>
    <recommendedName>
        <fullName evidence="19">RING-type E3 ubiquitin transferase</fullName>
    </recommendedName>
</protein>
<dbReference type="CDD" id="cd12538">
    <property type="entry name" value="RRM_U2AF35"/>
    <property type="match status" value="1"/>
</dbReference>
<feature type="compositionally biased region" description="Basic residues" evidence="14">
    <location>
        <begin position="191"/>
        <end position="201"/>
    </location>
</feature>
<evidence type="ECO:0000256" key="5">
    <source>
        <dbReference type="ARBA" id="ARBA00022723"/>
    </source>
</evidence>
<evidence type="ECO:0000259" key="16">
    <source>
        <dbReference type="PROSITE" id="PS50102"/>
    </source>
</evidence>
<keyword evidence="11" id="KW-0539">Nucleus</keyword>
<evidence type="ECO:0000256" key="12">
    <source>
        <dbReference type="PROSITE-ProRule" id="PRU00176"/>
    </source>
</evidence>
<dbReference type="PROSITE" id="PS50089">
    <property type="entry name" value="ZF_RING_2"/>
    <property type="match status" value="1"/>
</dbReference>
<keyword evidence="7 13" id="KW-0863">Zinc-finger</keyword>
<comment type="similarity">
    <text evidence="3">Belongs to the splicing factor SR family.</text>
</comment>
<dbReference type="PROSITE" id="PS50102">
    <property type="entry name" value="RRM"/>
    <property type="match status" value="1"/>
</dbReference>